<dbReference type="Proteomes" id="UP000703269">
    <property type="component" value="Unassembled WGS sequence"/>
</dbReference>
<name>A0A9P3LA97_9APHY</name>
<gene>
    <name evidence="1" type="ORF">PsYK624_026270</name>
</gene>
<dbReference type="PANTHER" id="PTHR38926:SF72">
    <property type="entry name" value="IM:7136021-RELATED"/>
    <property type="match status" value="1"/>
</dbReference>
<proteinExistence type="predicted"/>
<dbReference type="AlphaFoldDB" id="A0A9P3LA97"/>
<accession>A0A9P3LA97</accession>
<evidence type="ECO:0008006" key="3">
    <source>
        <dbReference type="Google" id="ProtNLM"/>
    </source>
</evidence>
<evidence type="ECO:0000313" key="2">
    <source>
        <dbReference type="Proteomes" id="UP000703269"/>
    </source>
</evidence>
<sequence length="487" mass="55271">MNQDQATTAKHTRLAELSAEQSLLEIQKAELLRQSDLVEASLRRIAVETAEFSPLYTLPIDVLMDILEVAYEHTPHDRRCAIEQNPMIPAQVCRRWRRAALALPRLWSCLHVNCSAELLALWLARSGSLPLRIICAGKDVEARRTGAGMTAAQSAPWTASYLQGLTNLMQHASRWQHFDIETSHSVFLQTVLEVMGGNYFPALEYLAVWHAGHAQNISSRSSLLSCCPRLTELALLRLDAPFSIFTPLRHLSELYLGCRSFTSWQLSQLAKALPELVELTLDQVTEAWSPNGVEHTAVFPSLKTLFFQLTDWEDIFYWMEAPMLETMSCDQGPLWAEPPQRANLSRVFPRLRELRLPRSSPQPDGDGHLFRTMPNLRYLDLGKCHGAFYCVLSCLTRDEDLLPHLEILTLTEGAEEPHGILLQFLDGRRRAERPLKEVRLGRELHALPLWDICGMRRMVKVTCLMEEEDLVSPVEPVEGQTSGVAYW</sequence>
<dbReference type="InterPro" id="IPR032675">
    <property type="entry name" value="LRR_dom_sf"/>
</dbReference>
<comment type="caution">
    <text evidence="1">The sequence shown here is derived from an EMBL/GenBank/DDBJ whole genome shotgun (WGS) entry which is preliminary data.</text>
</comment>
<protein>
    <recommendedName>
        <fullName evidence="3">F-box domain-containing protein</fullName>
    </recommendedName>
</protein>
<evidence type="ECO:0000313" key="1">
    <source>
        <dbReference type="EMBL" id="GJE86547.1"/>
    </source>
</evidence>
<dbReference type="SUPFAM" id="SSF52047">
    <property type="entry name" value="RNI-like"/>
    <property type="match status" value="1"/>
</dbReference>
<keyword evidence="2" id="KW-1185">Reference proteome</keyword>
<dbReference type="EMBL" id="BPQB01000004">
    <property type="protein sequence ID" value="GJE86547.1"/>
    <property type="molecule type" value="Genomic_DNA"/>
</dbReference>
<organism evidence="1 2">
    <name type="scientific">Phanerochaete sordida</name>
    <dbReference type="NCBI Taxonomy" id="48140"/>
    <lineage>
        <taxon>Eukaryota</taxon>
        <taxon>Fungi</taxon>
        <taxon>Dikarya</taxon>
        <taxon>Basidiomycota</taxon>
        <taxon>Agaricomycotina</taxon>
        <taxon>Agaricomycetes</taxon>
        <taxon>Polyporales</taxon>
        <taxon>Phanerochaetaceae</taxon>
        <taxon>Phanerochaete</taxon>
    </lineage>
</organism>
<dbReference type="PANTHER" id="PTHR38926">
    <property type="entry name" value="F-BOX DOMAIN CONTAINING PROTEIN, EXPRESSED"/>
    <property type="match status" value="1"/>
</dbReference>
<dbReference type="Gene3D" id="3.80.10.10">
    <property type="entry name" value="Ribonuclease Inhibitor"/>
    <property type="match status" value="1"/>
</dbReference>
<reference evidence="1 2" key="1">
    <citation type="submission" date="2021-08" db="EMBL/GenBank/DDBJ databases">
        <title>Draft Genome Sequence of Phanerochaete sordida strain YK-624.</title>
        <authorList>
            <person name="Mori T."/>
            <person name="Dohra H."/>
            <person name="Suzuki T."/>
            <person name="Kawagishi H."/>
            <person name="Hirai H."/>
        </authorList>
    </citation>
    <scope>NUCLEOTIDE SEQUENCE [LARGE SCALE GENOMIC DNA]</scope>
    <source>
        <strain evidence="1 2">YK-624</strain>
    </source>
</reference>